<keyword evidence="2" id="KW-1185">Reference proteome</keyword>
<organism evidence="1 2">
    <name type="scientific">Halalkalibacterium halodurans (strain ATCC BAA-125 / DSM 18197 / FERM 7344 / JCM 9153 / C-125)</name>
    <name type="common">Bacillus halodurans</name>
    <dbReference type="NCBI Taxonomy" id="272558"/>
    <lineage>
        <taxon>Bacteria</taxon>
        <taxon>Bacillati</taxon>
        <taxon>Bacillota</taxon>
        <taxon>Bacilli</taxon>
        <taxon>Bacillales</taxon>
        <taxon>Bacillaceae</taxon>
        <taxon>Halalkalibacterium (ex Joshi et al. 2022)</taxon>
    </lineage>
</organism>
<dbReference type="OrthoDB" id="3261089at2"/>
<name>Q9K5S0_HALH5</name>
<gene>
    <name evidence="1" type="ordered locus">BH4018</name>
</gene>
<dbReference type="PIR" id="B84152">
    <property type="entry name" value="B84152"/>
</dbReference>
<dbReference type="STRING" id="272558.gene:10729931"/>
<sequence>MKGSTKKWLIAILLVISGSIFGISMYSEKKNADREIELAWSKVDVTAKDFWLDIMYVNNDPSEVKFFPTEDTNGMMERWKAVTELYPEANYPEEAVEREDWFEVSRIFSEVDFSEVEQKMIEDTDALPEGQRLSYGSLEDYIMYRGLELEPVLIELGLEQKQ</sequence>
<dbReference type="HOGENOM" id="CLU_1591322_0_0_9"/>
<dbReference type="AlphaFoldDB" id="Q9K5S0"/>
<protein>
    <submittedName>
        <fullName evidence="1">BH4018 protein</fullName>
    </submittedName>
</protein>
<evidence type="ECO:0000313" key="1">
    <source>
        <dbReference type="EMBL" id="BAB07737.1"/>
    </source>
</evidence>
<dbReference type="Proteomes" id="UP000001258">
    <property type="component" value="Chromosome"/>
</dbReference>
<reference evidence="1 2" key="1">
    <citation type="journal article" date="2000" name="Nucleic Acids Res.">
        <title>Complete genome sequence of the alkaliphilic bacterium Bacillus halodurans and genomic sequence comparison with Bacillus subtilis.</title>
        <authorList>
            <person name="Takami H."/>
            <person name="Nakasone K."/>
            <person name="Takaki Y."/>
            <person name="Maeno G."/>
            <person name="Sasaki R."/>
            <person name="Masui N."/>
            <person name="Fuji F."/>
            <person name="Hirama C."/>
            <person name="Nakamura Y."/>
            <person name="Ogasawara N."/>
            <person name="Kuhara S."/>
            <person name="Horikoshi K."/>
        </authorList>
    </citation>
    <scope>NUCLEOTIDE SEQUENCE [LARGE SCALE GENOMIC DNA]</scope>
    <source>
        <strain evidence="2">ATCC BAA-125 / DSM 18197 / FERM 7344 / JCM 9153 / C-125</strain>
    </source>
</reference>
<accession>Q9K5S0</accession>
<proteinExistence type="predicted"/>
<dbReference type="EMBL" id="BA000004">
    <property type="protein sequence ID" value="BAB07737.1"/>
    <property type="molecule type" value="Genomic_DNA"/>
</dbReference>
<dbReference type="RefSeq" id="WP_010900142.1">
    <property type="nucleotide sequence ID" value="NC_002570.2"/>
</dbReference>
<evidence type="ECO:0000313" key="2">
    <source>
        <dbReference type="Proteomes" id="UP000001258"/>
    </source>
</evidence>
<dbReference type="KEGG" id="bha:BH4018"/>
<dbReference type="eggNOG" id="ENOG502ZXMQ">
    <property type="taxonomic scope" value="Bacteria"/>
</dbReference>